<feature type="transmembrane region" description="Helical" evidence="17">
    <location>
        <begin position="179"/>
        <end position="199"/>
    </location>
</feature>
<comment type="function">
    <text evidence="1">Core subunit of the mitochondrial membrane respiratory chain NADH dehydrogenase (Complex I) that is believed to belong to the minimal assembly required for catalysis. Complex I functions in the transfer of electrons from NADH to the respiratory chain. The immediate electron acceptor for the enzyme is believed to be ubiquinone.</text>
</comment>
<keyword evidence="5 17" id="KW-0813">Transport</keyword>
<evidence type="ECO:0000256" key="15">
    <source>
        <dbReference type="ARBA" id="ARBA00023136"/>
    </source>
</evidence>
<dbReference type="PRINTS" id="PR01434">
    <property type="entry name" value="NADHDHGNASE5"/>
</dbReference>
<evidence type="ECO:0000256" key="2">
    <source>
        <dbReference type="ARBA" id="ARBA00004448"/>
    </source>
</evidence>
<feature type="domain" description="NADH dehydrogenase subunit 5 C-terminal" evidence="20">
    <location>
        <begin position="390"/>
        <end position="570"/>
    </location>
</feature>
<feature type="domain" description="NADH-Ubiquinone oxidoreductase (complex I) chain 5 N-terminal" evidence="19">
    <location>
        <begin position="40"/>
        <end position="87"/>
    </location>
</feature>
<evidence type="ECO:0000256" key="17">
    <source>
        <dbReference type="RuleBase" id="RU003404"/>
    </source>
</evidence>
<dbReference type="PANTHER" id="PTHR42829:SF2">
    <property type="entry name" value="NADH-UBIQUINONE OXIDOREDUCTASE CHAIN 5"/>
    <property type="match status" value="1"/>
</dbReference>
<feature type="transmembrane region" description="Helical" evidence="17">
    <location>
        <begin position="7"/>
        <end position="28"/>
    </location>
</feature>
<keyword evidence="12 17" id="KW-0520">NAD</keyword>
<evidence type="ECO:0000256" key="7">
    <source>
        <dbReference type="ARBA" id="ARBA00022692"/>
    </source>
</evidence>
<dbReference type="AlphaFoldDB" id="A0A7H1KI38"/>
<keyword evidence="6" id="KW-0679">Respiratory chain</keyword>
<keyword evidence="15 17" id="KW-0472">Membrane</keyword>
<evidence type="ECO:0000256" key="3">
    <source>
        <dbReference type="ARBA" id="ARBA00012944"/>
    </source>
</evidence>
<evidence type="ECO:0000256" key="14">
    <source>
        <dbReference type="ARBA" id="ARBA00023128"/>
    </source>
</evidence>
<feature type="domain" description="NADH:quinone oxidoreductase/Mrp antiporter transmembrane" evidence="18">
    <location>
        <begin position="105"/>
        <end position="386"/>
    </location>
</feature>
<feature type="transmembrane region" description="Helical" evidence="17">
    <location>
        <begin position="330"/>
        <end position="354"/>
    </location>
</feature>
<dbReference type="GO" id="GO:0005743">
    <property type="term" value="C:mitochondrial inner membrane"/>
    <property type="evidence" value="ECO:0007669"/>
    <property type="project" value="UniProtKB-SubCell"/>
</dbReference>
<feature type="transmembrane region" description="Helical" evidence="17">
    <location>
        <begin position="243"/>
        <end position="262"/>
    </location>
</feature>
<sequence>MVVCWLVFSLFFMFSFIFYLLGIVFSYKNMEVYMEFEVLSLNSVSVELAIFLDWASLVFSGFVFFISSVIVLYSSEYMAGDKTLSRFVYVVVLFVLSMVFVIMSCNLVFILLGWDGLGLVSYVLVIYYQNMKSYNAGMLTALTNRIGDAAILLGIALMVDLGSWSYTSGVAMFLDSGNLYMLGLFIILAAMTKSAQIPFSSWLPAAMAAPTPVSSLVHSSTLVTAGVYLLFRFSDLLSCEVKSVFLYFSLLTMFMAGLSANFEFDLKKIVALSTLSQLGMMMVIFFLGDKDLAFFHLLMHALFKALLFMCAGMIIHSIGGCQDIRYMGGLAQAIPVSCSCFCVSSLALCGLPFLSGFYSKDLIVEVLSMSVEGWIIYIMFFISIGLTVSYSIRLFMYVFLGRFNMLSLSCLSEFNNKFMVNSMVPLVVLVIFKGSMLVWVSFSTPYFIILPAYMKAMVLIVIFIGAVVGYEISCFDFIWGSSALKVYYVSMFVAGMWNLPILSTSSLNSFFLKMGKLYIKTLDFGWTEYYGSKGLFMVLKSLMGIFQLMSQNHLKFYLLLVWGGFLTVILVFMI</sequence>
<comment type="subcellular location">
    <subcellularLocation>
        <location evidence="2">Mitochondrion inner membrane</location>
        <topology evidence="2">Multi-pass membrane protein</topology>
    </subcellularLocation>
</comment>
<evidence type="ECO:0000256" key="8">
    <source>
        <dbReference type="ARBA" id="ARBA00022792"/>
    </source>
</evidence>
<evidence type="ECO:0000259" key="18">
    <source>
        <dbReference type="Pfam" id="PF00361"/>
    </source>
</evidence>
<organism evidence="21">
    <name type="scientific">Trigonopterus daun</name>
    <dbReference type="NCBI Taxonomy" id="2896816"/>
    <lineage>
        <taxon>Eukaryota</taxon>
        <taxon>Metazoa</taxon>
        <taxon>Ecdysozoa</taxon>
        <taxon>Arthropoda</taxon>
        <taxon>Hexapoda</taxon>
        <taxon>Insecta</taxon>
        <taxon>Pterygota</taxon>
        <taxon>Neoptera</taxon>
        <taxon>Endopterygota</taxon>
        <taxon>Coleoptera</taxon>
        <taxon>Polyphaga</taxon>
        <taxon>Cucujiformia</taxon>
        <taxon>Curculionidae</taxon>
        <taxon>Cryptorhynchinae</taxon>
        <taxon>Trigonopterus</taxon>
    </lineage>
</organism>
<dbReference type="InterPro" id="IPR003945">
    <property type="entry name" value="NU5C-like"/>
</dbReference>
<dbReference type="Pfam" id="PF00662">
    <property type="entry name" value="Proton_antipo_N"/>
    <property type="match status" value="1"/>
</dbReference>
<feature type="transmembrane region" description="Helical" evidence="17">
    <location>
        <begin position="269"/>
        <end position="288"/>
    </location>
</feature>
<evidence type="ECO:0000256" key="12">
    <source>
        <dbReference type="ARBA" id="ARBA00023027"/>
    </source>
</evidence>
<evidence type="ECO:0000313" key="21">
    <source>
        <dbReference type="EMBL" id="QNT26954.1"/>
    </source>
</evidence>
<keyword evidence="13 17" id="KW-0830">Ubiquinone</keyword>
<keyword evidence="9" id="KW-1278">Translocase</keyword>
<feature type="transmembrane region" description="Helical" evidence="17">
    <location>
        <begin position="556"/>
        <end position="573"/>
    </location>
</feature>
<dbReference type="PANTHER" id="PTHR42829">
    <property type="entry name" value="NADH-UBIQUINONE OXIDOREDUCTASE CHAIN 5"/>
    <property type="match status" value="1"/>
</dbReference>
<evidence type="ECO:0000259" key="19">
    <source>
        <dbReference type="Pfam" id="PF00662"/>
    </source>
</evidence>
<evidence type="ECO:0000256" key="5">
    <source>
        <dbReference type="ARBA" id="ARBA00022448"/>
    </source>
</evidence>
<evidence type="ECO:0000256" key="11">
    <source>
        <dbReference type="ARBA" id="ARBA00022989"/>
    </source>
</evidence>
<feature type="transmembrane region" description="Helical" evidence="17">
    <location>
        <begin position="149"/>
        <end position="167"/>
    </location>
</feature>
<feature type="transmembrane region" description="Helical" evidence="17">
    <location>
        <begin position="294"/>
        <end position="318"/>
    </location>
</feature>
<feature type="transmembrane region" description="Helical" evidence="17">
    <location>
        <begin position="486"/>
        <end position="510"/>
    </location>
</feature>
<dbReference type="GO" id="GO:0015990">
    <property type="term" value="P:electron transport coupled proton transport"/>
    <property type="evidence" value="ECO:0007669"/>
    <property type="project" value="TreeGrafter"/>
</dbReference>
<keyword evidence="14 17" id="KW-0496">Mitochondrion</keyword>
<evidence type="ECO:0000256" key="13">
    <source>
        <dbReference type="ARBA" id="ARBA00023075"/>
    </source>
</evidence>
<evidence type="ECO:0000256" key="4">
    <source>
        <dbReference type="ARBA" id="ARBA00021096"/>
    </source>
</evidence>
<evidence type="ECO:0000256" key="9">
    <source>
        <dbReference type="ARBA" id="ARBA00022967"/>
    </source>
</evidence>
<evidence type="ECO:0000256" key="6">
    <source>
        <dbReference type="ARBA" id="ARBA00022660"/>
    </source>
</evidence>
<feature type="transmembrane region" description="Helical" evidence="17">
    <location>
        <begin position="109"/>
        <end position="128"/>
    </location>
</feature>
<dbReference type="Pfam" id="PF00361">
    <property type="entry name" value="Proton_antipo_M"/>
    <property type="match status" value="1"/>
</dbReference>
<keyword evidence="11 17" id="KW-1133">Transmembrane helix</keyword>
<protein>
    <recommendedName>
        <fullName evidence="4 17">NADH-ubiquinone oxidoreductase chain 5</fullName>
        <ecNumber evidence="3 17">7.1.1.2</ecNumber>
    </recommendedName>
</protein>
<feature type="transmembrane region" description="Helical" evidence="17">
    <location>
        <begin position="374"/>
        <end position="400"/>
    </location>
</feature>
<comment type="catalytic activity">
    <reaction evidence="16 17">
        <text>a ubiquinone + NADH + 5 H(+)(in) = a ubiquinol + NAD(+) + 4 H(+)(out)</text>
        <dbReference type="Rhea" id="RHEA:29091"/>
        <dbReference type="Rhea" id="RHEA-COMP:9565"/>
        <dbReference type="Rhea" id="RHEA-COMP:9566"/>
        <dbReference type="ChEBI" id="CHEBI:15378"/>
        <dbReference type="ChEBI" id="CHEBI:16389"/>
        <dbReference type="ChEBI" id="CHEBI:17976"/>
        <dbReference type="ChEBI" id="CHEBI:57540"/>
        <dbReference type="ChEBI" id="CHEBI:57945"/>
        <dbReference type="EC" id="7.1.1.2"/>
    </reaction>
</comment>
<feature type="transmembrane region" description="Helical" evidence="17">
    <location>
        <begin position="420"/>
        <end position="440"/>
    </location>
</feature>
<feature type="transmembrane region" description="Helical" evidence="17">
    <location>
        <begin position="84"/>
        <end position="103"/>
    </location>
</feature>
<comment type="similarity">
    <text evidence="17">Belongs to the complex I subunit 5 family.</text>
</comment>
<dbReference type="GO" id="GO:0003954">
    <property type="term" value="F:NADH dehydrogenase activity"/>
    <property type="evidence" value="ECO:0007669"/>
    <property type="project" value="TreeGrafter"/>
</dbReference>
<proteinExistence type="inferred from homology"/>
<dbReference type="InterPro" id="IPR001750">
    <property type="entry name" value="ND/Mrp_TM"/>
</dbReference>
<reference evidence="21" key="1">
    <citation type="submission" date="2020-06" db="EMBL/GenBank/DDBJ databases">
        <title>Mitochondrial genomes of twelve species of hyperdiverse Trigonopterus weevils.</title>
        <authorList>
            <person name="Narakusumo R.P."/>
            <person name="Pons J."/>
            <person name="Riedel A."/>
        </authorList>
    </citation>
    <scope>NUCLEOTIDE SEQUENCE</scope>
</reference>
<evidence type="ECO:0000256" key="1">
    <source>
        <dbReference type="ARBA" id="ARBA00003257"/>
    </source>
</evidence>
<comment type="function">
    <text evidence="17">Core subunit of the mitochondrial membrane respiratory chain NADH dehydrogenase (Complex I) which catalyzes electron transfer from NADH through the respiratory chain, using ubiquinone as an electron acceptor. Essential for the catalytic activity and assembly of complex I.</text>
</comment>
<dbReference type="Pfam" id="PF06455">
    <property type="entry name" value="NADH5_C"/>
    <property type="match status" value="1"/>
</dbReference>
<keyword evidence="8" id="KW-0999">Mitochondrion inner membrane</keyword>
<dbReference type="EC" id="7.1.1.2" evidence="3 17"/>
<accession>A0A7H1KI38</accession>
<dbReference type="GO" id="GO:0008137">
    <property type="term" value="F:NADH dehydrogenase (ubiquinone) activity"/>
    <property type="evidence" value="ECO:0007669"/>
    <property type="project" value="UniProtKB-EC"/>
</dbReference>
<evidence type="ECO:0000256" key="16">
    <source>
        <dbReference type="ARBA" id="ARBA00049551"/>
    </source>
</evidence>
<feature type="transmembrane region" description="Helical" evidence="17">
    <location>
        <begin position="211"/>
        <end position="231"/>
    </location>
</feature>
<evidence type="ECO:0000256" key="10">
    <source>
        <dbReference type="ARBA" id="ARBA00022982"/>
    </source>
</evidence>
<feature type="transmembrane region" description="Helical" evidence="17">
    <location>
        <begin position="48"/>
        <end position="72"/>
    </location>
</feature>
<dbReference type="InterPro" id="IPR001516">
    <property type="entry name" value="Proton_antipo_N"/>
</dbReference>
<feature type="transmembrane region" description="Helical" evidence="17">
    <location>
        <begin position="452"/>
        <end position="479"/>
    </location>
</feature>
<geneLocation type="mitochondrion" evidence="21"/>
<dbReference type="GO" id="GO:0042773">
    <property type="term" value="P:ATP synthesis coupled electron transport"/>
    <property type="evidence" value="ECO:0007669"/>
    <property type="project" value="InterPro"/>
</dbReference>
<gene>
    <name evidence="21" type="primary">nad5</name>
</gene>
<evidence type="ECO:0000259" key="20">
    <source>
        <dbReference type="Pfam" id="PF06455"/>
    </source>
</evidence>
<keyword evidence="10" id="KW-0249">Electron transport</keyword>
<dbReference type="InterPro" id="IPR010934">
    <property type="entry name" value="NADH_DH_su5_C"/>
</dbReference>
<name>A0A7H1KI38_9CUCU</name>
<keyword evidence="7 17" id="KW-0812">Transmembrane</keyword>
<dbReference type="EMBL" id="MT653610">
    <property type="protein sequence ID" value="QNT26954.1"/>
    <property type="molecule type" value="Genomic_DNA"/>
</dbReference>